<dbReference type="Pfam" id="PF17863">
    <property type="entry name" value="AAA_lid_2"/>
    <property type="match status" value="1"/>
</dbReference>
<dbReference type="InterPro" id="IPR027417">
    <property type="entry name" value="P-loop_NTPase"/>
</dbReference>
<dbReference type="InterPro" id="IPR050764">
    <property type="entry name" value="CbbQ/NirQ/NorQ/GpvN"/>
</dbReference>
<protein>
    <recommendedName>
        <fullName evidence="1">ChlI/MoxR AAA lid domain-containing protein</fullName>
    </recommendedName>
</protein>
<evidence type="ECO:0000259" key="1">
    <source>
        <dbReference type="Pfam" id="PF17863"/>
    </source>
</evidence>
<name>X1JPM2_9ZZZZ</name>
<feature type="non-terminal residue" evidence="2">
    <location>
        <position position="1"/>
    </location>
</feature>
<dbReference type="EMBL" id="BARV01000266">
    <property type="protein sequence ID" value="GAH95982.1"/>
    <property type="molecule type" value="Genomic_DNA"/>
</dbReference>
<gene>
    <name evidence="2" type="ORF">S06H3_01140</name>
</gene>
<comment type="caution">
    <text evidence="2">The sequence shown here is derived from an EMBL/GenBank/DDBJ whole genome shotgun (WGS) entry which is preliminary data.</text>
</comment>
<organism evidence="2">
    <name type="scientific">marine sediment metagenome</name>
    <dbReference type="NCBI Taxonomy" id="412755"/>
    <lineage>
        <taxon>unclassified sequences</taxon>
        <taxon>metagenomes</taxon>
        <taxon>ecological metagenomes</taxon>
    </lineage>
</organism>
<dbReference type="Gene3D" id="1.10.8.80">
    <property type="entry name" value="Magnesium chelatase subunit I, C-Terminal domain"/>
    <property type="match status" value="1"/>
</dbReference>
<sequence length="165" mass="18644">IEQEGTYPLPEAQLDRFMFTVNIDYPSSEEEIEIVKTTTSAYEAKLDKIIDAKKFMLVQALIRRIPVSDDVIKKTIRLVSLTRPNEHASPDLIKKYVAWGAGPRASQYLILGAKARAALDSRYSPNFDDVKYAAHSVLRHRIITNFTAEAEGINSDHIIDELLNL</sequence>
<proteinExistence type="predicted"/>
<dbReference type="InterPro" id="IPR041628">
    <property type="entry name" value="ChlI/MoxR_AAA_lid"/>
</dbReference>
<accession>X1JPM2</accession>
<dbReference type="PANTHER" id="PTHR42759">
    <property type="entry name" value="MOXR FAMILY PROTEIN"/>
    <property type="match status" value="1"/>
</dbReference>
<reference evidence="2" key="1">
    <citation type="journal article" date="2014" name="Front. Microbiol.">
        <title>High frequency of phylogenetically diverse reductive dehalogenase-homologous genes in deep subseafloor sedimentary metagenomes.</title>
        <authorList>
            <person name="Kawai M."/>
            <person name="Futagami T."/>
            <person name="Toyoda A."/>
            <person name="Takaki Y."/>
            <person name="Nishi S."/>
            <person name="Hori S."/>
            <person name="Arai W."/>
            <person name="Tsubouchi T."/>
            <person name="Morono Y."/>
            <person name="Uchiyama I."/>
            <person name="Ito T."/>
            <person name="Fujiyama A."/>
            <person name="Inagaki F."/>
            <person name="Takami H."/>
        </authorList>
    </citation>
    <scope>NUCLEOTIDE SEQUENCE</scope>
    <source>
        <strain evidence="2">Expedition CK06-06</strain>
    </source>
</reference>
<dbReference type="PANTHER" id="PTHR42759:SF1">
    <property type="entry name" value="MAGNESIUM-CHELATASE SUBUNIT CHLD"/>
    <property type="match status" value="1"/>
</dbReference>
<dbReference type="AlphaFoldDB" id="X1JPM2"/>
<dbReference type="SUPFAM" id="SSF52540">
    <property type="entry name" value="P-loop containing nucleoside triphosphate hydrolases"/>
    <property type="match status" value="1"/>
</dbReference>
<feature type="domain" description="ChlI/MoxR AAA lid" evidence="1">
    <location>
        <begin position="93"/>
        <end position="161"/>
    </location>
</feature>
<evidence type="ECO:0000313" key="2">
    <source>
        <dbReference type="EMBL" id="GAH95982.1"/>
    </source>
</evidence>